<keyword evidence="3" id="KW-1185">Reference proteome</keyword>
<dbReference type="RefSeq" id="WP_345105259.1">
    <property type="nucleotide sequence ID" value="NZ_BAABCV010000009.1"/>
</dbReference>
<organism evidence="2 3">
    <name type="scientific">Mucilaginibacter panaciglaebae</name>
    <dbReference type="NCBI Taxonomy" id="502331"/>
    <lineage>
        <taxon>Bacteria</taxon>
        <taxon>Pseudomonadati</taxon>
        <taxon>Bacteroidota</taxon>
        <taxon>Sphingobacteriia</taxon>
        <taxon>Sphingobacteriales</taxon>
        <taxon>Sphingobacteriaceae</taxon>
        <taxon>Mucilaginibacter</taxon>
    </lineage>
</organism>
<evidence type="ECO:0000256" key="1">
    <source>
        <dbReference type="SAM" id="Phobius"/>
    </source>
</evidence>
<keyword evidence="1" id="KW-0812">Transmembrane</keyword>
<accession>A0ABP7WZQ8</accession>
<keyword evidence="1" id="KW-0472">Membrane</keyword>
<dbReference type="Proteomes" id="UP001500841">
    <property type="component" value="Unassembled WGS sequence"/>
</dbReference>
<dbReference type="EMBL" id="BAABCV010000009">
    <property type="protein sequence ID" value="GAA4100437.1"/>
    <property type="molecule type" value="Genomic_DNA"/>
</dbReference>
<evidence type="ECO:0000313" key="3">
    <source>
        <dbReference type="Proteomes" id="UP001500841"/>
    </source>
</evidence>
<feature type="transmembrane region" description="Helical" evidence="1">
    <location>
        <begin position="179"/>
        <end position="200"/>
    </location>
</feature>
<keyword evidence="1" id="KW-1133">Transmembrane helix</keyword>
<gene>
    <name evidence="2" type="ORF">GCM10022392_26260</name>
</gene>
<protein>
    <submittedName>
        <fullName evidence="2">Uncharacterized protein</fullName>
    </submittedName>
</protein>
<comment type="caution">
    <text evidence="2">The sequence shown here is derived from an EMBL/GenBank/DDBJ whole genome shotgun (WGS) entry which is preliminary data.</text>
</comment>
<reference evidence="3" key="1">
    <citation type="journal article" date="2019" name="Int. J. Syst. Evol. Microbiol.">
        <title>The Global Catalogue of Microorganisms (GCM) 10K type strain sequencing project: providing services to taxonomists for standard genome sequencing and annotation.</title>
        <authorList>
            <consortium name="The Broad Institute Genomics Platform"/>
            <consortium name="The Broad Institute Genome Sequencing Center for Infectious Disease"/>
            <person name="Wu L."/>
            <person name="Ma J."/>
        </authorList>
    </citation>
    <scope>NUCLEOTIDE SEQUENCE [LARGE SCALE GENOMIC DNA]</scope>
    <source>
        <strain evidence="3">JCM 17085</strain>
    </source>
</reference>
<sequence length="203" mass="22419">MNLIEIKKNRFLYLQKIYEESGGGTNAAFDMTEVGNELGFDYMLTRNIVDYLINEGLIEPYALGGSIKITHWGIKEVEEAIENPSESTEHFAPINTYNINIHSSGEGNIINTGNENIISITTSSNTKQITEKVNEIITVLKTNPNIPIDSRDNAIEVFQELLNEMTNGIKPSPSVIDKMFSYGGSIGSIGSLVVGLIQLFSKQ</sequence>
<proteinExistence type="predicted"/>
<name>A0ABP7WZQ8_9SPHI</name>
<evidence type="ECO:0000313" key="2">
    <source>
        <dbReference type="EMBL" id="GAA4100437.1"/>
    </source>
</evidence>